<name>A0A380L432_9STRE</name>
<accession>A0A380L432</accession>
<dbReference type="Pfam" id="PF22507">
    <property type="entry name" value="DUF6994"/>
    <property type="match status" value="1"/>
</dbReference>
<keyword evidence="2" id="KW-1185">Reference proteome</keyword>
<dbReference type="InterPro" id="IPR054263">
    <property type="entry name" value="DUF6994"/>
</dbReference>
<evidence type="ECO:0000313" key="1">
    <source>
        <dbReference type="EMBL" id="SUN79840.1"/>
    </source>
</evidence>
<gene>
    <name evidence="1" type="ORF">NCTC11063_00529</name>
</gene>
<dbReference type="Proteomes" id="UP000255236">
    <property type="component" value="Unassembled WGS sequence"/>
</dbReference>
<dbReference type="EMBL" id="UHFT01000001">
    <property type="protein sequence ID" value="SUN79840.1"/>
    <property type="molecule type" value="Genomic_DNA"/>
</dbReference>
<dbReference type="AlphaFoldDB" id="A0A380L432"/>
<sequence length="234" mass="28334">MDVYKDSLRRCDAFYKSDFYQFLEKTDPNYISCIFENLCEDPDSCDFSLYQQLGDKFKLPAKKYYLLEEIEGTKVRLSADVICGRKQIIDFHHKKYEYWRQDYECVRSNLNLHFLWPKHKAPTINTYRHTKYLDRIDCLLFDLKCYFQEQETPMTPAYQHETTPIWLNQFHNDFKYFIDKMQLHAFVNSDYDVLDISKRQTEVIERICSRQEISASLVNYMGNMLYLNHQGKFK</sequence>
<organism evidence="1 2">
    <name type="scientific">Streptococcus milleri</name>
    <dbReference type="NCBI Taxonomy" id="33040"/>
    <lineage>
        <taxon>Bacteria</taxon>
        <taxon>Bacillati</taxon>
        <taxon>Bacillota</taxon>
        <taxon>Bacilli</taxon>
        <taxon>Lactobacillales</taxon>
        <taxon>Streptococcaceae</taxon>
        <taxon>Streptococcus</taxon>
    </lineage>
</organism>
<reference evidence="1" key="1">
    <citation type="submission" date="2018-06" db="EMBL/GenBank/DDBJ databases">
        <authorList>
            <consortium name="Pathogen Informatics"/>
            <person name="Doyle S."/>
        </authorList>
    </citation>
    <scope>NUCLEOTIDE SEQUENCE [LARGE SCALE GENOMIC DNA]</scope>
    <source>
        <strain evidence="1">NCTC11063</strain>
    </source>
</reference>
<proteinExistence type="predicted"/>
<protein>
    <submittedName>
        <fullName evidence="1">Uncharacterized protein</fullName>
    </submittedName>
</protein>
<comment type="caution">
    <text evidence="1">The sequence shown here is derived from an EMBL/GenBank/DDBJ whole genome shotgun (WGS) entry which is preliminary data.</text>
</comment>
<evidence type="ECO:0000313" key="2">
    <source>
        <dbReference type="Proteomes" id="UP000255236"/>
    </source>
</evidence>
<dbReference type="RefSeq" id="WP_049482404.1">
    <property type="nucleotide sequence ID" value="NZ_UHFT01000001.1"/>
</dbReference>